<reference evidence="2 3" key="1">
    <citation type="submission" date="2023-07" db="EMBL/GenBank/DDBJ databases">
        <title>Comparative genomics of wheat-associated soil bacteria to identify genetic determinants of phenazine resistance.</title>
        <authorList>
            <person name="Mouncey N."/>
        </authorList>
    </citation>
    <scope>NUCLEOTIDE SEQUENCE [LARGE SCALE GENOMIC DNA]</scope>
    <source>
        <strain evidence="2 3">W4I11</strain>
    </source>
</reference>
<accession>A0ABU0S8N6</accession>
<gene>
    <name evidence="2" type="ORF">QFZ34_001472</name>
</gene>
<sequence length="64" mass="7236">MTNDRDAYYVHRRIDDAAHTPRRWIADIGLIFVLFAVFSLATASPGCLYQRAAARELADGRQVL</sequence>
<keyword evidence="1" id="KW-0472">Membrane</keyword>
<evidence type="ECO:0000313" key="2">
    <source>
        <dbReference type="EMBL" id="MDQ0996295.1"/>
    </source>
</evidence>
<evidence type="ECO:0000313" key="3">
    <source>
        <dbReference type="Proteomes" id="UP001237780"/>
    </source>
</evidence>
<protein>
    <submittedName>
        <fullName evidence="2">Uncharacterized protein</fullName>
    </submittedName>
</protein>
<name>A0ABU0S8N6_9HYPH</name>
<dbReference type="EMBL" id="JAUSZT010000002">
    <property type="protein sequence ID" value="MDQ0996295.1"/>
    <property type="molecule type" value="Genomic_DNA"/>
</dbReference>
<dbReference type="Proteomes" id="UP001237780">
    <property type="component" value="Unassembled WGS sequence"/>
</dbReference>
<evidence type="ECO:0000256" key="1">
    <source>
        <dbReference type="SAM" id="Phobius"/>
    </source>
</evidence>
<proteinExistence type="predicted"/>
<keyword evidence="1" id="KW-1133">Transmembrane helix</keyword>
<feature type="transmembrane region" description="Helical" evidence="1">
    <location>
        <begin position="28"/>
        <end position="49"/>
    </location>
</feature>
<comment type="caution">
    <text evidence="2">The sequence shown here is derived from an EMBL/GenBank/DDBJ whole genome shotgun (WGS) entry which is preliminary data.</text>
</comment>
<organism evidence="2 3">
    <name type="scientific">Phyllobacterium ifriqiyense</name>
    <dbReference type="NCBI Taxonomy" id="314238"/>
    <lineage>
        <taxon>Bacteria</taxon>
        <taxon>Pseudomonadati</taxon>
        <taxon>Pseudomonadota</taxon>
        <taxon>Alphaproteobacteria</taxon>
        <taxon>Hyphomicrobiales</taxon>
        <taxon>Phyllobacteriaceae</taxon>
        <taxon>Phyllobacterium</taxon>
    </lineage>
</organism>
<keyword evidence="1" id="KW-0812">Transmembrane</keyword>
<keyword evidence="3" id="KW-1185">Reference proteome</keyword>